<protein>
    <submittedName>
        <fullName evidence="1">Uncharacterized protein</fullName>
    </submittedName>
</protein>
<proteinExistence type="predicted"/>
<keyword evidence="2" id="KW-1185">Reference proteome</keyword>
<organism evidence="1 2">
    <name type="scientific">Camelimonas fluminis</name>
    <dbReference type="NCBI Taxonomy" id="1576911"/>
    <lineage>
        <taxon>Bacteria</taxon>
        <taxon>Pseudomonadati</taxon>
        <taxon>Pseudomonadota</taxon>
        <taxon>Alphaproteobacteria</taxon>
        <taxon>Hyphomicrobiales</taxon>
        <taxon>Chelatococcaceae</taxon>
        <taxon>Camelimonas</taxon>
    </lineage>
</organism>
<comment type="caution">
    <text evidence="1">The sequence shown here is derived from an EMBL/GenBank/DDBJ whole genome shotgun (WGS) entry which is preliminary data.</text>
</comment>
<gene>
    <name evidence="1" type="ORF">ACFONL_12540</name>
</gene>
<evidence type="ECO:0000313" key="2">
    <source>
        <dbReference type="Proteomes" id="UP001595704"/>
    </source>
</evidence>
<name>A0ABV7UIQ0_9HYPH</name>
<dbReference type="RefSeq" id="WP_376853138.1">
    <property type="nucleotide sequence ID" value="NZ_JBHRYC010000061.1"/>
</dbReference>
<reference evidence="2" key="1">
    <citation type="journal article" date="2019" name="Int. J. Syst. Evol. Microbiol.">
        <title>The Global Catalogue of Microorganisms (GCM) 10K type strain sequencing project: providing services to taxonomists for standard genome sequencing and annotation.</title>
        <authorList>
            <consortium name="The Broad Institute Genomics Platform"/>
            <consortium name="The Broad Institute Genome Sequencing Center for Infectious Disease"/>
            <person name="Wu L."/>
            <person name="Ma J."/>
        </authorList>
    </citation>
    <scope>NUCLEOTIDE SEQUENCE [LARGE SCALE GENOMIC DNA]</scope>
    <source>
        <strain evidence="2">KCTC 42282</strain>
    </source>
</reference>
<evidence type="ECO:0000313" key="1">
    <source>
        <dbReference type="EMBL" id="MFC3638188.1"/>
    </source>
</evidence>
<accession>A0ABV7UIQ0</accession>
<dbReference type="Proteomes" id="UP001595704">
    <property type="component" value="Unassembled WGS sequence"/>
</dbReference>
<dbReference type="EMBL" id="JBHRYC010000061">
    <property type="protein sequence ID" value="MFC3638188.1"/>
    <property type="molecule type" value="Genomic_DNA"/>
</dbReference>
<sequence length="68" mass="7774">MSNDDIAATLWDRFIAKRRRADMTRDPADEVSARVAFGKWEHAFVGPDQRVTIPPNTNVIPFPVRPRP</sequence>